<feature type="repeat" description="TPR" evidence="6">
    <location>
        <begin position="66"/>
        <end position="99"/>
    </location>
</feature>
<evidence type="ECO:0000313" key="8">
    <source>
        <dbReference type="EMBL" id="KAL3516229.1"/>
    </source>
</evidence>
<dbReference type="Pfam" id="PF12895">
    <property type="entry name" value="ANAPC3"/>
    <property type="match status" value="1"/>
</dbReference>
<feature type="repeat" description="TPR" evidence="6">
    <location>
        <begin position="531"/>
        <end position="564"/>
    </location>
</feature>
<accession>A0ABD2ZAW2</accession>
<evidence type="ECO:0000256" key="3">
    <source>
        <dbReference type="ARBA" id="ARBA00022803"/>
    </source>
</evidence>
<proteinExistence type="inferred from homology"/>
<feature type="compositionally biased region" description="Polar residues" evidence="7">
    <location>
        <begin position="171"/>
        <end position="180"/>
    </location>
</feature>
<dbReference type="Pfam" id="PF07719">
    <property type="entry name" value="TPR_2"/>
    <property type="match status" value="1"/>
</dbReference>
<dbReference type="Gene3D" id="1.25.40.10">
    <property type="entry name" value="Tetratricopeptide repeat domain"/>
    <property type="match status" value="4"/>
</dbReference>
<dbReference type="PROSITE" id="PS50005">
    <property type="entry name" value="TPR"/>
    <property type="match status" value="5"/>
</dbReference>
<dbReference type="SMART" id="SM00028">
    <property type="entry name" value="TPR"/>
    <property type="match status" value="8"/>
</dbReference>
<dbReference type="PANTHER" id="PTHR12558">
    <property type="entry name" value="CELL DIVISION CYCLE 16,23,27"/>
    <property type="match status" value="1"/>
</dbReference>
<dbReference type="FunFam" id="1.25.40.10:FF:000018">
    <property type="entry name" value="Cell division cycle protein 27 homolog B"/>
    <property type="match status" value="1"/>
</dbReference>
<feature type="compositionally biased region" description="Basic and acidic residues" evidence="7">
    <location>
        <begin position="340"/>
        <end position="351"/>
    </location>
</feature>
<dbReference type="SUPFAM" id="SSF48452">
    <property type="entry name" value="TPR-like"/>
    <property type="match status" value="2"/>
</dbReference>
<sequence length="723" mass="79981">TNLQLLAVCYLQNNQAYSAYHILKGNQMAQSRYLFAQSCFKMDLLNEAETALCPPNEPTAEVPNGAAGHYLLGLIYRYTDRRKSAIHHFNQALSLDPFLWTAYEELCILGAAEEAATVFGDAASLSIQKQHLLNGSASKSLQASADDHGLISSRNVHTEDLSPRHLKHMHGNNQRDTSGNYHGPPQSGGTGSQPSNNPTTMSFYSTPSPMATASQLSGLAPPPICRNVQMNGPNPCTLGADSSPRSTVNTTIQAPRRKFVDEGKLRKVSGRLFTDSIPRRSTRLASGDSVASANSNVSTLYGNGTNHSSKCLGGSKMSTASVRSVTVRKGQCWPNENIDDGIKHDGYEDSRNSSTTCSSPSSESRSLDQEGSTSGAGVCLSGSRVIIDASEVLVLLRILGEGYRLSCGYRCQDALDVYVKLPQKQYNTGWVLSQVGKAYFEMVDYVEADRAFSLARLASPYSLEGMDVYSTVLYHLKEDMKLSYLAQELISTDRLAPQSWCAMGNCYSLQKDHETALKNFQRAVQLDSRFAYAHTLCGHEYVALEDFENGIKSYQSALRVDTRHYNAWYGLGMVYLRQEKFEFSEHHFRMAFQINPRSSVIMSYLGTALHALKRNKEALEMMAKAITADKKNPLPLYQKANILVSMENFDGALEVLEELKEYAPRESSVYALMGRIYKRHNMYDKAMLHFGLALDLKPSATDVATIKAAIEKLHVPDEIEDNL</sequence>
<dbReference type="GO" id="GO:0005680">
    <property type="term" value="C:anaphase-promoting complex"/>
    <property type="evidence" value="ECO:0007669"/>
    <property type="project" value="UniProtKB-ARBA"/>
</dbReference>
<evidence type="ECO:0000256" key="5">
    <source>
        <dbReference type="ARBA" id="ARBA00038210"/>
    </source>
</evidence>
<dbReference type="Proteomes" id="UP001630127">
    <property type="component" value="Unassembled WGS sequence"/>
</dbReference>
<name>A0ABD2ZAW2_9GENT</name>
<reference evidence="8 9" key="1">
    <citation type="submission" date="2024-11" db="EMBL/GenBank/DDBJ databases">
        <title>A near-complete genome assembly of Cinchona calisaya.</title>
        <authorList>
            <person name="Lian D.C."/>
            <person name="Zhao X.W."/>
            <person name="Wei L."/>
        </authorList>
    </citation>
    <scope>NUCLEOTIDE SEQUENCE [LARGE SCALE GENOMIC DNA]</scope>
    <source>
        <tissue evidence="8">Nenye</tissue>
    </source>
</reference>
<comment type="caution">
    <text evidence="8">The sequence shown here is derived from an EMBL/GenBank/DDBJ whole genome shotgun (WGS) entry which is preliminary data.</text>
</comment>
<evidence type="ECO:0000256" key="2">
    <source>
        <dbReference type="ARBA" id="ARBA00022737"/>
    </source>
</evidence>
<keyword evidence="4" id="KW-0539">Nucleus</keyword>
<feature type="compositionally biased region" description="Polar residues" evidence="7">
    <location>
        <begin position="199"/>
        <end position="217"/>
    </location>
</feature>
<keyword evidence="3 6" id="KW-0802">TPR repeat</keyword>
<evidence type="ECO:0000256" key="4">
    <source>
        <dbReference type="ARBA" id="ARBA00023242"/>
    </source>
</evidence>
<evidence type="ECO:0000313" key="9">
    <source>
        <dbReference type="Proteomes" id="UP001630127"/>
    </source>
</evidence>
<protein>
    <recommendedName>
        <fullName evidence="10">Cdc27B</fullName>
    </recommendedName>
</protein>
<comment type="similarity">
    <text evidence="5">Belongs to the APC3/CDC27 family.</text>
</comment>
<comment type="subcellular location">
    <subcellularLocation>
        <location evidence="1">Nucleus</location>
    </subcellularLocation>
</comment>
<organism evidence="8 9">
    <name type="scientific">Cinchona calisaya</name>
    <dbReference type="NCBI Taxonomy" id="153742"/>
    <lineage>
        <taxon>Eukaryota</taxon>
        <taxon>Viridiplantae</taxon>
        <taxon>Streptophyta</taxon>
        <taxon>Embryophyta</taxon>
        <taxon>Tracheophyta</taxon>
        <taxon>Spermatophyta</taxon>
        <taxon>Magnoliopsida</taxon>
        <taxon>eudicotyledons</taxon>
        <taxon>Gunneridae</taxon>
        <taxon>Pentapetalae</taxon>
        <taxon>asterids</taxon>
        <taxon>lamiids</taxon>
        <taxon>Gentianales</taxon>
        <taxon>Rubiaceae</taxon>
        <taxon>Cinchonoideae</taxon>
        <taxon>Cinchoneae</taxon>
        <taxon>Cinchona</taxon>
    </lineage>
</organism>
<feature type="repeat" description="TPR" evidence="6">
    <location>
        <begin position="667"/>
        <end position="700"/>
    </location>
</feature>
<dbReference type="InterPro" id="IPR013105">
    <property type="entry name" value="TPR_2"/>
</dbReference>
<evidence type="ECO:0000256" key="7">
    <source>
        <dbReference type="SAM" id="MobiDB-lite"/>
    </source>
</evidence>
<gene>
    <name evidence="8" type="ORF">ACH5RR_023131</name>
</gene>
<dbReference type="AlphaFoldDB" id="A0ABD2ZAW2"/>
<dbReference type="InterPro" id="IPR019734">
    <property type="entry name" value="TPR_rpt"/>
</dbReference>
<dbReference type="Pfam" id="PF14559">
    <property type="entry name" value="TPR_19"/>
    <property type="match status" value="1"/>
</dbReference>
<dbReference type="Pfam" id="PF00515">
    <property type="entry name" value="TPR_1"/>
    <property type="match status" value="1"/>
</dbReference>
<dbReference type="EMBL" id="JBJUIK010000010">
    <property type="protein sequence ID" value="KAL3516229.1"/>
    <property type="molecule type" value="Genomic_DNA"/>
</dbReference>
<evidence type="ECO:0000256" key="6">
    <source>
        <dbReference type="PROSITE-ProRule" id="PRU00339"/>
    </source>
</evidence>
<feature type="compositionally biased region" description="Low complexity" evidence="7">
    <location>
        <begin position="352"/>
        <end position="364"/>
    </location>
</feature>
<feature type="non-terminal residue" evidence="8">
    <location>
        <position position="1"/>
    </location>
</feature>
<keyword evidence="9" id="KW-1185">Reference proteome</keyword>
<dbReference type="Pfam" id="PF13432">
    <property type="entry name" value="TPR_16"/>
    <property type="match status" value="1"/>
</dbReference>
<dbReference type="PANTHER" id="PTHR12558:SF13">
    <property type="entry name" value="CELL DIVISION CYCLE PROTEIN 27 HOMOLOG"/>
    <property type="match status" value="1"/>
</dbReference>
<dbReference type="InterPro" id="IPR011990">
    <property type="entry name" value="TPR-like_helical_dom_sf"/>
</dbReference>
<feature type="region of interest" description="Disordered" evidence="7">
    <location>
        <begin position="160"/>
        <end position="218"/>
    </location>
</feature>
<feature type="region of interest" description="Disordered" evidence="7">
    <location>
        <begin position="336"/>
        <end position="373"/>
    </location>
</feature>
<evidence type="ECO:0000256" key="1">
    <source>
        <dbReference type="ARBA" id="ARBA00004123"/>
    </source>
</evidence>
<feature type="repeat" description="TPR" evidence="6">
    <location>
        <begin position="497"/>
        <end position="530"/>
    </location>
</feature>
<keyword evidence="2" id="KW-0677">Repeat</keyword>
<evidence type="ECO:0008006" key="10">
    <source>
        <dbReference type="Google" id="ProtNLM"/>
    </source>
</evidence>
<feature type="repeat" description="TPR" evidence="6">
    <location>
        <begin position="565"/>
        <end position="598"/>
    </location>
</feature>